<evidence type="ECO:0000256" key="2">
    <source>
        <dbReference type="ARBA" id="ARBA00022803"/>
    </source>
</evidence>
<feature type="repeat" description="TPR" evidence="3">
    <location>
        <begin position="208"/>
        <end position="241"/>
    </location>
</feature>
<dbReference type="PROSITE" id="PS50005">
    <property type="entry name" value="TPR"/>
    <property type="match status" value="3"/>
</dbReference>
<dbReference type="Pfam" id="PF13432">
    <property type="entry name" value="TPR_16"/>
    <property type="match status" value="1"/>
</dbReference>
<dbReference type="Proteomes" id="UP001155280">
    <property type="component" value="Unassembled WGS sequence"/>
</dbReference>
<evidence type="ECO:0000313" key="6">
    <source>
        <dbReference type="Proteomes" id="UP001155280"/>
    </source>
</evidence>
<evidence type="ECO:0000256" key="1">
    <source>
        <dbReference type="ARBA" id="ARBA00022737"/>
    </source>
</evidence>
<dbReference type="Gene3D" id="1.25.40.10">
    <property type="entry name" value="Tetratricopeptide repeat domain"/>
    <property type="match status" value="3"/>
</dbReference>
<comment type="caution">
    <text evidence="5">The sequence shown here is derived from an EMBL/GenBank/DDBJ whole genome shotgun (WGS) entry which is preliminary data.</text>
</comment>
<dbReference type="Pfam" id="PF13424">
    <property type="entry name" value="TPR_12"/>
    <property type="match status" value="1"/>
</dbReference>
<evidence type="ECO:0000313" key="5">
    <source>
        <dbReference type="EMBL" id="MCP9199341.1"/>
    </source>
</evidence>
<proteinExistence type="predicted"/>
<dbReference type="EMBL" id="JANCNS010000001">
    <property type="protein sequence ID" value="MCP9199341.1"/>
    <property type="molecule type" value="Genomic_DNA"/>
</dbReference>
<dbReference type="InterPro" id="IPR011990">
    <property type="entry name" value="TPR-like_helical_dom_sf"/>
</dbReference>
<dbReference type="InterPro" id="IPR052346">
    <property type="entry name" value="O-mannosyl-transferase_TMTC"/>
</dbReference>
<dbReference type="RefSeq" id="WP_241549643.1">
    <property type="nucleotide sequence ID" value="NZ_JANCNS010000001.1"/>
</dbReference>
<keyword evidence="6" id="KW-1185">Reference proteome</keyword>
<dbReference type="AlphaFoldDB" id="A0A9X2I8E0"/>
<dbReference type="SUPFAM" id="SSF48452">
    <property type="entry name" value="TPR-like"/>
    <property type="match status" value="1"/>
</dbReference>
<sequence length="454" mass="52471">MKILLNILLVFMLALPAISQEVPQAFQDVNQDDLGNVTDEFQEYFFEALKQKGIENYEKAITSLEKCLELDSEKAVVYFELGKNYRELEDFDKAIDNLQKAHEIQPEKEAILVYLFQTYGMTRNYAGAINTVQTLIPFDESYKEDLANLYLLNEDYDKALQLIDELDNQLGASSYRNSSRRQIYARTNNTGAQIDNLEQSIIDNPEVEQNYLNLIYIYSEQGEQEEAFKVAQELLEANPGSTLAHLALYKFYLDKGDVEASIASMKIVFESEEIDTESKFKVLNDFLNFVQENPAYEEELIEVTAKFAEWENAPKLYEQLGEYYLKKDNREDALTFFELGIEEDPENFELIRNTLLLQIEFQKYEAARDLSEQALESFPSQPLFYLFQGVALNQLENFTKAEAILTEGLDYIIDDAKMEVDFYSQLSIAYTGMNNAGKAEEYRLKAENLKKEIN</sequence>
<protein>
    <submittedName>
        <fullName evidence="5">Tetratricopeptide repeat protein</fullName>
    </submittedName>
</protein>
<dbReference type="PANTHER" id="PTHR44227:SF3">
    <property type="entry name" value="PROTEIN O-MANNOSYL-TRANSFERASE TMTC4"/>
    <property type="match status" value="1"/>
</dbReference>
<dbReference type="Pfam" id="PF13174">
    <property type="entry name" value="TPR_6"/>
    <property type="match status" value="1"/>
</dbReference>
<keyword evidence="4" id="KW-0732">Signal</keyword>
<reference evidence="5" key="1">
    <citation type="submission" date="2022-07" db="EMBL/GenBank/DDBJ databases">
        <title>Gramela sediminis sp. nov., isolated from deep-sea sediment of the Indian Ocean.</title>
        <authorList>
            <person name="Shi H."/>
        </authorList>
    </citation>
    <scope>NUCLEOTIDE SEQUENCE</scope>
    <source>
        <strain evidence="5">GC03-9</strain>
    </source>
</reference>
<evidence type="ECO:0000256" key="4">
    <source>
        <dbReference type="SAM" id="SignalP"/>
    </source>
</evidence>
<name>A0A9X2I8E0_9FLAO</name>
<accession>A0A9X2I8E0</accession>
<feature type="chain" id="PRO_5040782752" evidence="4">
    <location>
        <begin position="20"/>
        <end position="454"/>
    </location>
</feature>
<dbReference type="Pfam" id="PF13181">
    <property type="entry name" value="TPR_8"/>
    <property type="match status" value="1"/>
</dbReference>
<gene>
    <name evidence="5" type="ORF">MKO06_05450</name>
</gene>
<feature type="signal peptide" evidence="4">
    <location>
        <begin position="1"/>
        <end position="19"/>
    </location>
</feature>
<dbReference type="SMART" id="SM00028">
    <property type="entry name" value="TPR"/>
    <property type="match status" value="6"/>
</dbReference>
<feature type="repeat" description="TPR" evidence="3">
    <location>
        <begin position="75"/>
        <end position="108"/>
    </location>
</feature>
<dbReference type="InterPro" id="IPR019734">
    <property type="entry name" value="TPR_rpt"/>
</dbReference>
<dbReference type="PANTHER" id="PTHR44227">
    <property type="match status" value="1"/>
</dbReference>
<keyword evidence="2 3" id="KW-0802">TPR repeat</keyword>
<organism evidence="5 6">
    <name type="scientific">Christiangramia oceanisediminis</name>
    <dbReference type="NCBI Taxonomy" id="2920386"/>
    <lineage>
        <taxon>Bacteria</taxon>
        <taxon>Pseudomonadati</taxon>
        <taxon>Bacteroidota</taxon>
        <taxon>Flavobacteriia</taxon>
        <taxon>Flavobacteriales</taxon>
        <taxon>Flavobacteriaceae</taxon>
        <taxon>Christiangramia</taxon>
    </lineage>
</organism>
<feature type="repeat" description="TPR" evidence="3">
    <location>
        <begin position="314"/>
        <end position="347"/>
    </location>
</feature>
<keyword evidence="1" id="KW-0677">Repeat</keyword>
<evidence type="ECO:0000256" key="3">
    <source>
        <dbReference type="PROSITE-ProRule" id="PRU00339"/>
    </source>
</evidence>
<dbReference type="SUPFAM" id="SSF81901">
    <property type="entry name" value="HCP-like"/>
    <property type="match status" value="1"/>
</dbReference>
<dbReference type="PROSITE" id="PS50293">
    <property type="entry name" value="TPR_REGION"/>
    <property type="match status" value="1"/>
</dbReference>